<evidence type="ECO:0000313" key="8">
    <source>
        <dbReference type="RefSeq" id="XP_016728612.1"/>
    </source>
</evidence>
<gene>
    <name evidence="8" type="primary">LOC107939756</name>
</gene>
<evidence type="ECO:0000256" key="4">
    <source>
        <dbReference type="ARBA" id="ARBA00023129"/>
    </source>
</evidence>
<dbReference type="PRINTS" id="PR00439">
    <property type="entry name" value="11SGLOBULIN"/>
</dbReference>
<comment type="similarity">
    <text evidence="1">Belongs to the 11S seed storage protein (globulins) family.</text>
</comment>
<feature type="domain" description="Cupin type-1" evidence="6">
    <location>
        <begin position="196"/>
        <end position="343"/>
    </location>
</feature>
<dbReference type="GO" id="GO:0010431">
    <property type="term" value="P:seed maturation"/>
    <property type="evidence" value="ECO:0007669"/>
    <property type="project" value="UniProtKB-ARBA"/>
</dbReference>
<evidence type="ECO:0000256" key="2">
    <source>
        <dbReference type="ARBA" id="ARBA00022729"/>
    </source>
</evidence>
<evidence type="ECO:0000259" key="6">
    <source>
        <dbReference type="SMART" id="SM00835"/>
    </source>
</evidence>
<dbReference type="OMA" id="WFNDGES"/>
<accession>A0A1U8MP70</accession>
<dbReference type="AlphaFoldDB" id="A0A1U8MP70"/>
<dbReference type="STRING" id="3635.A0A1U8MP70"/>
<name>A0A1U8MP70_GOSHI</name>
<dbReference type="GO" id="GO:0045735">
    <property type="term" value="F:nutrient reservoir activity"/>
    <property type="evidence" value="ECO:0007669"/>
    <property type="project" value="UniProtKB-KW"/>
</dbReference>
<protein>
    <submittedName>
        <fullName evidence="8">Cocosin 1</fullName>
    </submittedName>
</protein>
<dbReference type="OrthoDB" id="735591at2759"/>
<sequence>MNMDLSPKFPATFTETEAGVYYHWAAADSQVLGEAKVAAGKLVLRPQGFVLPHYADCSKVGYVLEGKCGVALTVPGINTKENMGYIGVKKGDVLPIPCGSVSSWYNYGDSDVVIIFMADATKAYVAGEITYFLLTGQQGHLRAFSPEFIAKTYQINADKAKNLVGSQKGVLLIKLSEEEARKIPNPNEEVSNILVHNMDASQPDVEVDNGGKLTTIKGTEFPLLEQVLGIDVSRLVLESCATRAPSYATESQVCYIAKGSGEVQIVGTNGKLVLNTKVETGQLFVVPKLFAVVVSADEQGIELVSIVTSTRAAVGEIGGKNSVLKAIPSILQMSFNVSQESTQHFLQMLKTGTIIVPAMNLY</sequence>
<proteinExistence type="inferred from homology"/>
<keyword evidence="4" id="KW-0708">Seed storage protein</keyword>
<evidence type="ECO:0000313" key="7">
    <source>
        <dbReference type="Proteomes" id="UP000818029"/>
    </source>
</evidence>
<evidence type="ECO:0000256" key="1">
    <source>
        <dbReference type="ARBA" id="ARBA00007178"/>
    </source>
</evidence>
<dbReference type="InterPro" id="IPR011051">
    <property type="entry name" value="RmlC_Cupin_sf"/>
</dbReference>
<dbReference type="CDD" id="cd02243">
    <property type="entry name" value="cupin_11S_legumin_C"/>
    <property type="match status" value="1"/>
</dbReference>
<dbReference type="InterPro" id="IPR006044">
    <property type="entry name" value="11S_seedstore_pln"/>
</dbReference>
<dbReference type="SUPFAM" id="SSF51182">
    <property type="entry name" value="RmlC-like cupins"/>
    <property type="match status" value="1"/>
</dbReference>
<dbReference type="RefSeq" id="XP_016728612.1">
    <property type="nucleotide sequence ID" value="XM_016873123.2"/>
</dbReference>
<keyword evidence="5" id="KW-1015">Disulfide bond</keyword>
<dbReference type="SMART" id="SM00835">
    <property type="entry name" value="Cupin_1"/>
    <property type="match status" value="2"/>
</dbReference>
<reference evidence="8" key="2">
    <citation type="submission" date="2025-08" db="UniProtKB">
        <authorList>
            <consortium name="RefSeq"/>
        </authorList>
    </citation>
    <scope>IDENTIFICATION</scope>
</reference>
<dbReference type="PANTHER" id="PTHR31189">
    <property type="entry name" value="OS03G0336100 PROTEIN-RELATED"/>
    <property type="match status" value="1"/>
</dbReference>
<dbReference type="Pfam" id="PF00190">
    <property type="entry name" value="Cupin_1"/>
    <property type="match status" value="2"/>
</dbReference>
<dbReference type="SMR" id="A0A1U8MP70"/>
<dbReference type="PaxDb" id="3635-A0A1U8MP70"/>
<reference evidence="7" key="1">
    <citation type="journal article" date="2020" name="Nat. Genet.">
        <title>Genomic diversifications of five Gossypium allopolyploid species and their impact on cotton improvement.</title>
        <authorList>
            <person name="Chen Z.J."/>
            <person name="Sreedasyam A."/>
            <person name="Ando A."/>
            <person name="Song Q."/>
            <person name="De Santiago L.M."/>
            <person name="Hulse-Kemp A.M."/>
            <person name="Ding M."/>
            <person name="Ye W."/>
            <person name="Kirkbride R.C."/>
            <person name="Jenkins J."/>
            <person name="Plott C."/>
            <person name="Lovell J."/>
            <person name="Lin Y.M."/>
            <person name="Vaughn R."/>
            <person name="Liu B."/>
            <person name="Simpson S."/>
            <person name="Scheffler B.E."/>
            <person name="Wen L."/>
            <person name="Saski C.A."/>
            <person name="Grover C.E."/>
            <person name="Hu G."/>
            <person name="Conover J.L."/>
            <person name="Carlson J.W."/>
            <person name="Shu S."/>
            <person name="Boston L.B."/>
            <person name="Williams M."/>
            <person name="Peterson D.G."/>
            <person name="McGee K."/>
            <person name="Jones D.C."/>
            <person name="Wendel J.F."/>
            <person name="Stelly D.M."/>
            <person name="Grimwood J."/>
            <person name="Schmutz J."/>
        </authorList>
    </citation>
    <scope>NUCLEOTIDE SEQUENCE [LARGE SCALE GENOMIC DNA]</scope>
    <source>
        <strain evidence="7">cv. TM-1</strain>
    </source>
</reference>
<dbReference type="GeneID" id="107939756"/>
<dbReference type="Proteomes" id="UP000818029">
    <property type="component" value="Chromosome D03"/>
</dbReference>
<feature type="domain" description="Cupin type-1" evidence="6">
    <location>
        <begin position="3"/>
        <end position="161"/>
    </location>
</feature>
<dbReference type="Gene3D" id="2.60.120.10">
    <property type="entry name" value="Jelly Rolls"/>
    <property type="match status" value="2"/>
</dbReference>
<dbReference type="PANTHER" id="PTHR31189:SF45">
    <property type="entry name" value="OS09G0552500 PROTEIN"/>
    <property type="match status" value="1"/>
</dbReference>
<dbReference type="InterPro" id="IPR050253">
    <property type="entry name" value="Seed_Storage-Functional"/>
</dbReference>
<keyword evidence="7" id="KW-1185">Reference proteome</keyword>
<keyword evidence="3" id="KW-0758">Storage protein</keyword>
<dbReference type="KEGG" id="ghi:107939756"/>
<dbReference type="InterPro" id="IPR014710">
    <property type="entry name" value="RmlC-like_jellyroll"/>
</dbReference>
<dbReference type="InterPro" id="IPR006045">
    <property type="entry name" value="Cupin_1"/>
</dbReference>
<evidence type="ECO:0000256" key="3">
    <source>
        <dbReference type="ARBA" id="ARBA00022761"/>
    </source>
</evidence>
<organism evidence="7 8">
    <name type="scientific">Gossypium hirsutum</name>
    <name type="common">Upland cotton</name>
    <name type="synonym">Gossypium mexicanum</name>
    <dbReference type="NCBI Taxonomy" id="3635"/>
    <lineage>
        <taxon>Eukaryota</taxon>
        <taxon>Viridiplantae</taxon>
        <taxon>Streptophyta</taxon>
        <taxon>Embryophyta</taxon>
        <taxon>Tracheophyta</taxon>
        <taxon>Spermatophyta</taxon>
        <taxon>Magnoliopsida</taxon>
        <taxon>eudicotyledons</taxon>
        <taxon>Gunneridae</taxon>
        <taxon>Pentapetalae</taxon>
        <taxon>rosids</taxon>
        <taxon>malvids</taxon>
        <taxon>Malvales</taxon>
        <taxon>Malvaceae</taxon>
        <taxon>Malvoideae</taxon>
        <taxon>Gossypium</taxon>
    </lineage>
</organism>
<evidence type="ECO:0000256" key="5">
    <source>
        <dbReference type="ARBA" id="ARBA00023157"/>
    </source>
</evidence>
<keyword evidence="2" id="KW-0732">Signal</keyword>
<dbReference type="CDD" id="cd02242">
    <property type="entry name" value="cupin_11S_legumin_N"/>
    <property type="match status" value="1"/>
</dbReference>